<dbReference type="PIRSF" id="PIRSF005962">
    <property type="entry name" value="Pept_M20D_amidohydro"/>
    <property type="match status" value="1"/>
</dbReference>
<dbReference type="PANTHER" id="PTHR11014:SF63">
    <property type="entry name" value="METALLOPEPTIDASE, PUTATIVE (AFU_ORTHOLOGUE AFUA_6G09600)-RELATED"/>
    <property type="match status" value="1"/>
</dbReference>
<dbReference type="CDD" id="cd05666">
    <property type="entry name" value="M20_Acy1-like"/>
    <property type="match status" value="1"/>
</dbReference>
<dbReference type="Gene3D" id="3.30.70.360">
    <property type="match status" value="1"/>
</dbReference>
<gene>
    <name evidence="4" type="ORF">FQP89_08260</name>
</gene>
<dbReference type="InterPro" id="IPR011650">
    <property type="entry name" value="Peptidase_M20_dimer"/>
</dbReference>
<sequence>MTTIARIEEYGDELRAIRHDLHAHPEIGFEEQRTSSIVARLLKEYGVDEVHTGIAVTGVVGLIHGRHGQGKRIGLRADMDALPMEEESGLSFSSQTPGRFHGCGHDGHTTMLLGTARYLAETRNFAGTVVLIFQPAEEGLGGARRMIAEGLFERFPCDEIYGLHNSPLHGPGEVALCAGPAMAGADFFDITVTGRGSHGAMPHYSRDPVVVSGALIQALQSIVSRNINPHDPVVLSITQVHSGSAYNVIPQTATLAGTVRTFSDSVREQTRERMRTLVAGIAASYEVDIDIEIRDVFSVLENAPMQTELLADAAREIVGEANVSTDNKPLMGSEDFADMLKVVPGAYCWVGHSGNIPVHNPAFVLGDDILPIGASLFSRLIEKRLSPGA</sequence>
<dbReference type="EMBL" id="VNFE01000002">
    <property type="protein sequence ID" value="TVU91061.1"/>
    <property type="molecule type" value="Genomic_DNA"/>
</dbReference>
<feature type="binding site" evidence="2">
    <location>
        <position position="103"/>
    </location>
    <ligand>
        <name>Mn(2+)</name>
        <dbReference type="ChEBI" id="CHEBI:29035"/>
        <label>2</label>
    </ligand>
</feature>
<evidence type="ECO:0000256" key="1">
    <source>
        <dbReference type="ARBA" id="ARBA00022801"/>
    </source>
</evidence>
<dbReference type="RefSeq" id="WP_144810587.1">
    <property type="nucleotide sequence ID" value="NZ_VNFE01000002.1"/>
</dbReference>
<evidence type="ECO:0000259" key="3">
    <source>
        <dbReference type="Pfam" id="PF07687"/>
    </source>
</evidence>
<keyword evidence="2" id="KW-0464">Manganese</keyword>
<dbReference type="FunFam" id="3.30.70.360:FF:000001">
    <property type="entry name" value="N-acetyldiaminopimelate deacetylase"/>
    <property type="match status" value="1"/>
</dbReference>
<dbReference type="GO" id="GO:0046872">
    <property type="term" value="F:metal ion binding"/>
    <property type="evidence" value="ECO:0007669"/>
    <property type="project" value="UniProtKB-KW"/>
</dbReference>
<reference evidence="4 5" key="1">
    <citation type="submission" date="2019-07" db="EMBL/GenBank/DDBJ databases">
        <title>Diversity of Bacteria from Kongsfjorden, Arctic.</title>
        <authorList>
            <person name="Yu Y."/>
        </authorList>
    </citation>
    <scope>NUCLEOTIDE SEQUENCE [LARGE SCALE GENOMIC DNA]</scope>
    <source>
        <strain evidence="4 5">SM1922</strain>
    </source>
</reference>
<dbReference type="InterPro" id="IPR036264">
    <property type="entry name" value="Bact_exopeptidase_dim_dom"/>
</dbReference>
<dbReference type="GO" id="GO:0019877">
    <property type="term" value="P:diaminopimelate biosynthetic process"/>
    <property type="evidence" value="ECO:0007669"/>
    <property type="project" value="UniProtKB-ARBA"/>
</dbReference>
<comment type="cofactor">
    <cofactor evidence="2">
        <name>Mn(2+)</name>
        <dbReference type="ChEBI" id="CHEBI:29035"/>
    </cofactor>
    <text evidence="2">The Mn(2+) ion enhances activity.</text>
</comment>
<keyword evidence="1 4" id="KW-0378">Hydrolase</keyword>
<keyword evidence="2" id="KW-0479">Metal-binding</keyword>
<feature type="domain" description="Peptidase M20 dimerisation" evidence="3">
    <location>
        <begin position="184"/>
        <end position="283"/>
    </location>
</feature>
<dbReference type="GO" id="GO:0050118">
    <property type="term" value="F:N-acetyldiaminopimelate deacetylase activity"/>
    <property type="evidence" value="ECO:0007669"/>
    <property type="project" value="UniProtKB-ARBA"/>
</dbReference>
<organism evidence="4 5">
    <name type="scientific">Vreelandella titanicae</name>
    <dbReference type="NCBI Taxonomy" id="664683"/>
    <lineage>
        <taxon>Bacteria</taxon>
        <taxon>Pseudomonadati</taxon>
        <taxon>Pseudomonadota</taxon>
        <taxon>Gammaproteobacteria</taxon>
        <taxon>Oceanospirillales</taxon>
        <taxon>Halomonadaceae</taxon>
        <taxon>Vreelandella</taxon>
    </lineage>
</organism>
<comment type="caution">
    <text evidence="4">The sequence shown here is derived from an EMBL/GenBank/DDBJ whole genome shotgun (WGS) entry which is preliminary data.</text>
</comment>
<feature type="binding site" evidence="2">
    <location>
        <position position="359"/>
    </location>
    <ligand>
        <name>Mn(2+)</name>
        <dbReference type="ChEBI" id="CHEBI:29035"/>
        <label>2</label>
    </ligand>
</feature>
<dbReference type="Pfam" id="PF01546">
    <property type="entry name" value="Peptidase_M20"/>
    <property type="match status" value="1"/>
</dbReference>
<dbReference type="SUPFAM" id="SSF53187">
    <property type="entry name" value="Zn-dependent exopeptidases"/>
    <property type="match status" value="1"/>
</dbReference>
<evidence type="ECO:0000313" key="4">
    <source>
        <dbReference type="EMBL" id="TVU91061.1"/>
    </source>
</evidence>
<dbReference type="AlphaFoldDB" id="A0A558JBR7"/>
<dbReference type="PANTHER" id="PTHR11014">
    <property type="entry name" value="PEPTIDASE M20 FAMILY MEMBER"/>
    <property type="match status" value="1"/>
</dbReference>
<protein>
    <submittedName>
        <fullName evidence="4">Amidohydrolase</fullName>
    </submittedName>
</protein>
<dbReference type="SUPFAM" id="SSF55031">
    <property type="entry name" value="Bacterial exopeptidase dimerisation domain"/>
    <property type="match status" value="1"/>
</dbReference>
<name>A0A558JBR7_9GAMM</name>
<dbReference type="NCBIfam" id="TIGR01891">
    <property type="entry name" value="amidohydrolases"/>
    <property type="match status" value="1"/>
</dbReference>
<dbReference type="Gene3D" id="3.40.630.10">
    <property type="entry name" value="Zn peptidases"/>
    <property type="match status" value="1"/>
</dbReference>
<proteinExistence type="predicted"/>
<evidence type="ECO:0000256" key="2">
    <source>
        <dbReference type="PIRSR" id="PIRSR005962-1"/>
    </source>
</evidence>
<feature type="binding site" evidence="2">
    <location>
        <position position="164"/>
    </location>
    <ligand>
        <name>Mn(2+)</name>
        <dbReference type="ChEBI" id="CHEBI:29035"/>
        <label>2</label>
    </ligand>
</feature>
<dbReference type="Proteomes" id="UP000317288">
    <property type="component" value="Unassembled WGS sequence"/>
</dbReference>
<dbReference type="InterPro" id="IPR017439">
    <property type="entry name" value="Amidohydrolase"/>
</dbReference>
<feature type="binding site" evidence="2">
    <location>
        <position position="105"/>
    </location>
    <ligand>
        <name>Mn(2+)</name>
        <dbReference type="ChEBI" id="CHEBI:29035"/>
        <label>2</label>
    </ligand>
</feature>
<feature type="binding site" evidence="2">
    <location>
        <position position="138"/>
    </location>
    <ligand>
        <name>Mn(2+)</name>
        <dbReference type="ChEBI" id="CHEBI:29035"/>
        <label>2</label>
    </ligand>
</feature>
<dbReference type="InterPro" id="IPR002933">
    <property type="entry name" value="Peptidase_M20"/>
</dbReference>
<dbReference type="Pfam" id="PF07687">
    <property type="entry name" value="M20_dimer"/>
    <property type="match status" value="1"/>
</dbReference>
<accession>A0A558JBR7</accession>
<evidence type="ECO:0000313" key="5">
    <source>
        <dbReference type="Proteomes" id="UP000317288"/>
    </source>
</evidence>